<evidence type="ECO:0000313" key="2">
    <source>
        <dbReference type="EMBL" id="OJS99818.1"/>
    </source>
</evidence>
<feature type="signal peptide" evidence="1">
    <location>
        <begin position="1"/>
        <end position="18"/>
    </location>
</feature>
<keyword evidence="3" id="KW-1185">Reference proteome</keyword>
<evidence type="ECO:0000313" key="3">
    <source>
        <dbReference type="Proteomes" id="UP000183986"/>
    </source>
</evidence>
<name>A0A1M2UWV0_MARNT</name>
<evidence type="ECO:0008006" key="4">
    <source>
        <dbReference type="Google" id="ProtNLM"/>
    </source>
</evidence>
<reference evidence="2" key="1">
    <citation type="submission" date="2016-11" db="EMBL/GenBank/DDBJ databases">
        <title>Draft Genome Sequence of Marinobacter hydrocarbonoclasticus strain STW2, a polyaromatic aromatic hydrocarbon degrading and denitrifying bacterium from rhizosphere of Seagrass Enhalus acodoides.</title>
        <authorList>
            <person name="Ling J."/>
            <person name="Dong J."/>
        </authorList>
    </citation>
    <scope>NUCLEOTIDE SEQUENCE [LARGE SCALE GENOMIC DNA]</scope>
    <source>
        <strain evidence="2">STW2</strain>
    </source>
</reference>
<gene>
    <name evidence="2" type="ORF">BEE62_06785</name>
</gene>
<comment type="caution">
    <text evidence="2">The sequence shown here is derived from an EMBL/GenBank/DDBJ whole genome shotgun (WGS) entry which is preliminary data.</text>
</comment>
<dbReference type="AlphaFoldDB" id="A0A1M2UWV0"/>
<dbReference type="RefSeq" id="WP_072676786.1">
    <property type="nucleotide sequence ID" value="NZ_MPKY01000001.1"/>
</dbReference>
<accession>A0A1M2UWV0</accession>
<organism evidence="2 3">
    <name type="scientific">Marinobacter nauticus</name>
    <name type="common">Marinobacter hydrocarbonoclasticus</name>
    <name type="synonym">Marinobacter aquaeolei</name>
    <dbReference type="NCBI Taxonomy" id="2743"/>
    <lineage>
        <taxon>Bacteria</taxon>
        <taxon>Pseudomonadati</taxon>
        <taxon>Pseudomonadota</taxon>
        <taxon>Gammaproteobacteria</taxon>
        <taxon>Pseudomonadales</taxon>
        <taxon>Marinobacteraceae</taxon>
        <taxon>Marinobacter</taxon>
    </lineage>
</organism>
<dbReference type="EMBL" id="MPKY01000001">
    <property type="protein sequence ID" value="OJS99818.1"/>
    <property type="molecule type" value="Genomic_DNA"/>
</dbReference>
<evidence type="ECO:0000256" key="1">
    <source>
        <dbReference type="SAM" id="SignalP"/>
    </source>
</evidence>
<proteinExistence type="predicted"/>
<protein>
    <recommendedName>
        <fullName evidence="4">DUF3613 domain-containing protein</fullName>
    </recommendedName>
</protein>
<dbReference type="Proteomes" id="UP000183986">
    <property type="component" value="Unassembled WGS sequence"/>
</dbReference>
<keyword evidence="1" id="KW-0732">Signal</keyword>
<sequence>MKILTALAALALATPVLANDHLSSTDPVIGLKFDDSHQTPVQKMMRHQVEQSHTAGHKSELPDAVIVKTWERLGDSFDQPIPARISEPTRDD</sequence>
<dbReference type="OrthoDB" id="6370616at2"/>
<feature type="chain" id="PRO_5012679716" description="DUF3613 domain-containing protein" evidence="1">
    <location>
        <begin position="19"/>
        <end position="92"/>
    </location>
</feature>